<dbReference type="PANTHER" id="PTHR43135">
    <property type="entry name" value="ALPHA-D-RIBOSE 1-METHYLPHOSPHONATE 5-TRIPHOSPHATE DIPHOSPHATASE"/>
    <property type="match status" value="1"/>
</dbReference>
<dbReference type="Gene3D" id="2.30.40.10">
    <property type="entry name" value="Urease, subunit C, domain 1"/>
    <property type="match status" value="1"/>
</dbReference>
<dbReference type="InterPro" id="IPR011059">
    <property type="entry name" value="Metal-dep_hydrolase_composite"/>
</dbReference>
<keyword evidence="2" id="KW-0378">Hydrolase</keyword>
<reference evidence="2 3" key="1">
    <citation type="submission" date="2019-01" db="EMBL/GenBank/DDBJ databases">
        <authorList>
            <person name="Chen W.-M."/>
        </authorList>
    </citation>
    <scope>NUCLEOTIDE SEQUENCE [LARGE SCALE GENOMIC DNA]</scope>
    <source>
        <strain evidence="2 3">TLA-22</strain>
    </source>
</reference>
<dbReference type="OrthoDB" id="9782972at2"/>
<proteinExistence type="predicted"/>
<organism evidence="2 3">
    <name type="scientific">Sphingobium algorifonticola</name>
    <dbReference type="NCBI Taxonomy" id="2008318"/>
    <lineage>
        <taxon>Bacteria</taxon>
        <taxon>Pseudomonadati</taxon>
        <taxon>Pseudomonadota</taxon>
        <taxon>Alphaproteobacteria</taxon>
        <taxon>Sphingomonadales</taxon>
        <taxon>Sphingomonadaceae</taxon>
        <taxon>Sphingobium</taxon>
    </lineage>
</organism>
<dbReference type="SUPFAM" id="SSF51338">
    <property type="entry name" value="Composite domain of metallo-dependent hydrolases"/>
    <property type="match status" value="1"/>
</dbReference>
<dbReference type="InterPro" id="IPR051781">
    <property type="entry name" value="Metallo-dep_Hydrolase"/>
</dbReference>
<protein>
    <submittedName>
        <fullName evidence="2">Amidohydrolase</fullName>
    </submittedName>
</protein>
<dbReference type="Gene3D" id="3.40.50.10910">
    <property type="entry name" value="Amidohydrolase"/>
    <property type="match status" value="1"/>
</dbReference>
<evidence type="ECO:0000313" key="3">
    <source>
        <dbReference type="Proteomes" id="UP000282977"/>
    </source>
</evidence>
<sequence>MAVAATAIGSAPALAETTVFRNFSLIDGRGGAARPDSAMVVTDGRIIWVGAASQVPTQLPADSQTVTLDGKFVMPGLIDTHIHLGNVHDLKLNEQYYTRENVEADLKTYAAYGFTTVAIMGTDKDVIFSVRNAERATRPSMARLFTAGQGIVFRGGYGGVPGINRPVTNAKEAAAEVDAQAAKGADYIKFWLDDELATMPKMPPEISQAVIDAAHRNGLKAFAHIFYLEDAKRLVAQGIDGFVHSVRDQPVDKALTDAMRQKNVVQVAGTLSREIAVYAYGKPAPQLEDPFFQQALSPAALAELGSAERQKAVSQSPFYKRLPGFFDRAMDNLKRLGAAGVRYALGTDSGPPGRVAGYSGHWEMELMVRSGFTPDEAIQAATARGAEALGADDLGTLERAKWADFVVLDANPLRDIKNTRAIDAVYIAGRQVPSVKR</sequence>
<dbReference type="Gene3D" id="3.30.110.90">
    <property type="entry name" value="Amidohydrolase"/>
    <property type="match status" value="1"/>
</dbReference>
<gene>
    <name evidence="2" type="ORF">ENE74_12360</name>
</gene>
<dbReference type="GO" id="GO:0016810">
    <property type="term" value="F:hydrolase activity, acting on carbon-nitrogen (but not peptide) bonds"/>
    <property type="evidence" value="ECO:0007669"/>
    <property type="project" value="InterPro"/>
</dbReference>
<dbReference type="PANTHER" id="PTHR43135:SF3">
    <property type="entry name" value="ALPHA-D-RIBOSE 1-METHYLPHOSPHONATE 5-TRIPHOSPHATE DIPHOSPHATASE"/>
    <property type="match status" value="1"/>
</dbReference>
<feature type="domain" description="Amidohydrolase-related" evidence="1">
    <location>
        <begin position="72"/>
        <end position="432"/>
    </location>
</feature>
<comment type="caution">
    <text evidence="2">The sequence shown here is derived from an EMBL/GenBank/DDBJ whole genome shotgun (WGS) entry which is preliminary data.</text>
</comment>
<dbReference type="Proteomes" id="UP000282977">
    <property type="component" value="Unassembled WGS sequence"/>
</dbReference>
<evidence type="ECO:0000313" key="2">
    <source>
        <dbReference type="EMBL" id="RVT40328.1"/>
    </source>
</evidence>
<dbReference type="InterPro" id="IPR032466">
    <property type="entry name" value="Metal_Hydrolase"/>
</dbReference>
<dbReference type="InterPro" id="IPR006680">
    <property type="entry name" value="Amidohydro-rel"/>
</dbReference>
<keyword evidence="3" id="KW-1185">Reference proteome</keyword>
<dbReference type="Gene3D" id="1.20.58.520">
    <property type="entry name" value="Amidohydrolase"/>
    <property type="match status" value="1"/>
</dbReference>
<dbReference type="Pfam" id="PF01979">
    <property type="entry name" value="Amidohydro_1"/>
    <property type="match status" value="1"/>
</dbReference>
<dbReference type="AlphaFoldDB" id="A0A437J5X1"/>
<dbReference type="SUPFAM" id="SSF51556">
    <property type="entry name" value="Metallo-dependent hydrolases"/>
    <property type="match status" value="1"/>
</dbReference>
<evidence type="ECO:0000259" key="1">
    <source>
        <dbReference type="Pfam" id="PF01979"/>
    </source>
</evidence>
<name>A0A437J5X1_9SPHN</name>
<dbReference type="EMBL" id="RZUL01000004">
    <property type="protein sequence ID" value="RVT40328.1"/>
    <property type="molecule type" value="Genomic_DNA"/>
</dbReference>
<accession>A0A437J5X1</accession>